<evidence type="ECO:0000256" key="2">
    <source>
        <dbReference type="ARBA" id="ARBA00022980"/>
    </source>
</evidence>
<evidence type="ECO:0000256" key="1">
    <source>
        <dbReference type="ARBA" id="ARBA00000177"/>
    </source>
</evidence>
<dbReference type="InterPro" id="IPR018376">
    <property type="entry name" value="Enoyl-CoA_hyd/isom_CS"/>
</dbReference>
<comment type="similarity">
    <text evidence="6">Belongs to the enoyl-CoA hydratase/isomerase family.</text>
</comment>
<dbReference type="InterPro" id="IPR014748">
    <property type="entry name" value="Enoyl-CoA_hydra_C"/>
</dbReference>
<dbReference type="InterPro" id="IPR029045">
    <property type="entry name" value="ClpP/crotonase-like_dom_sf"/>
</dbReference>
<dbReference type="SUPFAM" id="SSF52096">
    <property type="entry name" value="ClpP/crotonase"/>
    <property type="match status" value="1"/>
</dbReference>
<dbReference type="GO" id="GO:0003735">
    <property type="term" value="F:structural constituent of ribosome"/>
    <property type="evidence" value="ECO:0007669"/>
    <property type="project" value="InterPro"/>
</dbReference>
<dbReference type="HAMAP" id="MF_01934">
    <property type="entry name" value="MenB"/>
    <property type="match status" value="1"/>
</dbReference>
<gene>
    <name evidence="8" type="ORF">MUK42_18947</name>
</gene>
<dbReference type="Gene3D" id="3.90.226.10">
    <property type="entry name" value="2-enoyl-CoA Hydratase, Chain A, domain 1"/>
    <property type="match status" value="1"/>
</dbReference>
<dbReference type="Pfam" id="PF00378">
    <property type="entry name" value="ECH_1"/>
    <property type="match status" value="1"/>
</dbReference>
<dbReference type="Proteomes" id="UP001055439">
    <property type="component" value="Chromosome 4"/>
</dbReference>
<evidence type="ECO:0000313" key="8">
    <source>
        <dbReference type="EMBL" id="URD99644.1"/>
    </source>
</evidence>
<dbReference type="PROSITE" id="PS00166">
    <property type="entry name" value="ENOYL_COA_HYDRATASE"/>
    <property type="match status" value="1"/>
</dbReference>
<sequence length="1377" mass="150009">MADVSGKDLRTAERRIARIAHHLSPLATTPPPPCPLPIQRSVASANDSYRRIHGEVSTREATWIPACDESAKEYTDIIYEKAVGEGIAKITINRPDRRNAFRPNTIKELIRAFNDARDDSTIGVIILTGKGNKAFCSGGDQALRSSDGYADFESFGRLNVLDLQVQIRRLPKPVIAMVAGYAVGGGHILHMVCDLTIAADNAVFGQTGPKVGSFDAGYGSSIMSRLIGPKKAREMWFLCRFYDAYEAEKMGLVNIVVPLERLELETLKWCREILQNSPTAIRVLKSALNAVDDGHAGLQGVVAEGINRWTAIILRGAPCALRSALDFSLRANCIKFPSQPLLLFSRCIVPLPPSAATAAPSPKIEEPVSLIANLTLEEARSVPDYLQDRLGVSVAAFAPGTDTDAAAGAPAAAEEKTEFADVSSNARIAAIKVIRALTNFALKEAKDLIEGFPKKFKEGVSKEEAEEAKKQLEEIGARSSIVDQFWDPPIGWPVSLSSNTLWSHIADPFPRPPSDEFFTSSRKRTLDITMNFLIRTAQPVVPEVSTVVEHEPQKAVRPIPKPAATLEGLIAEETFSNHSIGNDVVTDIEQVGFVGISAPGATSKNQFPVGNHIDVSDDDGWITIPYKELPDNWADAADIQQLRSLDRSFIFPGEHIHILVCLSASKHVSEVITPFRVAAVMSKNGKSSPNKEQHIETLGKMPSPLGPNGIVSSTPEKASGQKVENNIETVSAGRVLSPQNDISATESLLRMEQHKHQIESILQSFRNSNFFVRIAEADEQLWSKRNVNSSMNSEVVGGKSHPNDGSKKVPRCNVVSAIVDKGSFDGITSGGVARNTVRCYSLSNGDVVVLLEVNVGVSNLKDAVLEVIQFEKYQSSNSAFKNHNNLLVPNKDDPYCELLDWLLPLDRTLPPRSLSPPLSSNISQKPTYPASGSQIFSFSHFRSYSMSSLPQVTGPPSSATSFSNSKPAFDPEDFDRFSSEKPIKNQDIGNERLLSFRGVTVEPERFSTHCGLDGIYLPGRRWRRKLEIIQPLEICSFAAECNTEDLLCVQIKNVSPAHIPDIVIYLDAITIVAEEEASKEGRPLYLPIASIDAGNGHNLPSLALRRGEEHSFILKLASAINGDYKGNGEIMYSRTNAAPSKTHMMSNSSDGMMVSCTAKQFAILVSCHCNYTESKLFFKQLTDWQPHIARDLMISIASETHKQSDIPNSRAPQLPVKVLTLKATNLTTEDLTFTVLAPEIPTSPSVLSLSSTPRTPMNSYATFHDYAGSSVPIATKSQKESCDDGKTSSSVERTAMMSDVILSNSAGFTHLWLQSAVPLGCIPARSSATVKLELLPLTDGIITLDTLQIAVKEKGLTFVPEHSLKIHATSSIATGIL</sequence>
<comment type="catalytic activity">
    <reaction evidence="1">
        <text>2-succinylbenzoyl-CoA + H(+) = 1,4-dihydroxy-2-naphthoyl-CoA + H2O</text>
        <dbReference type="Rhea" id="RHEA:26562"/>
        <dbReference type="ChEBI" id="CHEBI:15377"/>
        <dbReference type="ChEBI" id="CHEBI:15378"/>
        <dbReference type="ChEBI" id="CHEBI:57364"/>
        <dbReference type="ChEBI" id="CHEBI:58897"/>
        <dbReference type="EC" id="4.1.3.36"/>
    </reaction>
</comment>
<dbReference type="Gene3D" id="1.10.12.10">
    <property type="entry name" value="Lyase 2-enoyl-coa Hydratase, Chain A, domain 2"/>
    <property type="match status" value="1"/>
</dbReference>
<name>A0A9E7K150_9LILI</name>
<dbReference type="InterPro" id="IPR013823">
    <property type="entry name" value="Ribosomal_bL12_C"/>
</dbReference>
<evidence type="ECO:0000256" key="4">
    <source>
        <dbReference type="ARBA" id="ARBA00023274"/>
    </source>
</evidence>
<dbReference type="GO" id="GO:0008935">
    <property type="term" value="F:1,4-dihydroxy-2-naphthoyl-CoA synthase activity"/>
    <property type="evidence" value="ECO:0007669"/>
    <property type="project" value="UniProtKB-EC"/>
</dbReference>
<dbReference type="CDD" id="cd06558">
    <property type="entry name" value="crotonase-like"/>
    <property type="match status" value="1"/>
</dbReference>
<evidence type="ECO:0000256" key="3">
    <source>
        <dbReference type="ARBA" id="ARBA00023239"/>
    </source>
</evidence>
<keyword evidence="9" id="KW-1185">Reference proteome</keyword>
<evidence type="ECO:0000313" key="9">
    <source>
        <dbReference type="Proteomes" id="UP001055439"/>
    </source>
</evidence>
<dbReference type="InterPro" id="IPR010198">
    <property type="entry name" value="DHNA-CoA_synthase_MenB"/>
</dbReference>
<keyword evidence="4" id="KW-0687">Ribonucleoprotein</keyword>
<dbReference type="InterPro" id="IPR001753">
    <property type="entry name" value="Enoyl-CoA_hydra/iso"/>
</dbReference>
<dbReference type="Gene3D" id="3.30.1390.10">
    <property type="match status" value="1"/>
</dbReference>
<reference evidence="8" key="1">
    <citation type="submission" date="2022-05" db="EMBL/GenBank/DDBJ databases">
        <title>The Musa troglodytarum L. genome provides insights into the mechanism of non-climacteric behaviour and enrichment of carotenoids.</title>
        <authorList>
            <person name="Wang J."/>
        </authorList>
    </citation>
    <scope>NUCLEOTIDE SEQUENCE</scope>
    <source>
        <tissue evidence="8">Leaf</tissue>
    </source>
</reference>
<dbReference type="NCBIfam" id="NF005637">
    <property type="entry name" value="PRK07396.1"/>
    <property type="match status" value="1"/>
</dbReference>
<dbReference type="OrthoDB" id="1918650at2759"/>
<accession>A0A9E7K150</accession>
<dbReference type="HAMAP" id="MF_00368">
    <property type="entry name" value="Ribosomal_bL12"/>
    <property type="match status" value="1"/>
</dbReference>
<organism evidence="8 9">
    <name type="scientific">Musa troglodytarum</name>
    <name type="common">fe'i banana</name>
    <dbReference type="NCBI Taxonomy" id="320322"/>
    <lineage>
        <taxon>Eukaryota</taxon>
        <taxon>Viridiplantae</taxon>
        <taxon>Streptophyta</taxon>
        <taxon>Embryophyta</taxon>
        <taxon>Tracheophyta</taxon>
        <taxon>Spermatophyta</taxon>
        <taxon>Magnoliopsida</taxon>
        <taxon>Liliopsida</taxon>
        <taxon>Zingiberales</taxon>
        <taxon>Musaceae</taxon>
        <taxon>Musa</taxon>
    </lineage>
</organism>
<dbReference type="GO" id="GO:0005840">
    <property type="term" value="C:ribosome"/>
    <property type="evidence" value="ECO:0007669"/>
    <property type="project" value="UniProtKB-KW"/>
</dbReference>
<keyword evidence="3" id="KW-0456">Lyase</keyword>
<dbReference type="InterPro" id="IPR036235">
    <property type="entry name" value="Ribosomal_bL12_oligo_N_sf"/>
</dbReference>
<dbReference type="EC" id="4.1.3.36" evidence="5"/>
<dbReference type="SUPFAM" id="SSF48300">
    <property type="entry name" value="Ribosomal protein L7/12, oligomerisation (N-terminal) domain"/>
    <property type="match status" value="1"/>
</dbReference>
<dbReference type="GO" id="GO:1990904">
    <property type="term" value="C:ribonucleoprotein complex"/>
    <property type="evidence" value="ECO:0007669"/>
    <property type="project" value="UniProtKB-KW"/>
</dbReference>
<dbReference type="InterPro" id="IPR000206">
    <property type="entry name" value="Ribosomal_bL12"/>
</dbReference>
<dbReference type="FunFam" id="3.90.226.10:FF:000003">
    <property type="entry name" value="1,4-dihydroxy-2-naphthoyl-CoA synthase"/>
    <property type="match status" value="1"/>
</dbReference>
<dbReference type="SUPFAM" id="SSF54736">
    <property type="entry name" value="ClpS-like"/>
    <property type="match status" value="1"/>
</dbReference>
<evidence type="ECO:0000259" key="7">
    <source>
        <dbReference type="Pfam" id="PF00542"/>
    </source>
</evidence>
<dbReference type="InterPro" id="IPR014719">
    <property type="entry name" value="Ribosomal_bL12_C/ClpS-like"/>
</dbReference>
<dbReference type="GO" id="GO:0006412">
    <property type="term" value="P:translation"/>
    <property type="evidence" value="ECO:0007669"/>
    <property type="project" value="InterPro"/>
</dbReference>
<dbReference type="Pfam" id="PF00542">
    <property type="entry name" value="Ribosomal_L12"/>
    <property type="match status" value="1"/>
</dbReference>
<proteinExistence type="inferred from homology"/>
<dbReference type="PANTHER" id="PTHR36034:SF2">
    <property type="entry name" value="EXPRESSED PROTEIN"/>
    <property type="match status" value="1"/>
</dbReference>
<dbReference type="EMBL" id="CP097506">
    <property type="protein sequence ID" value="URD99644.1"/>
    <property type="molecule type" value="Genomic_DNA"/>
</dbReference>
<feature type="domain" description="Large ribosomal subunit protein bL12 C-terminal" evidence="7">
    <location>
        <begin position="422"/>
        <end position="479"/>
    </location>
</feature>
<dbReference type="Gene3D" id="1.20.5.710">
    <property type="entry name" value="Single helix bin"/>
    <property type="match status" value="1"/>
</dbReference>
<evidence type="ECO:0000256" key="5">
    <source>
        <dbReference type="ARBA" id="ARBA00066833"/>
    </source>
</evidence>
<keyword evidence="2" id="KW-0689">Ribosomal protein</keyword>
<protein>
    <recommendedName>
        <fullName evidence="5">1,4-dihydroxy-2-naphthoyl-CoA synthase</fullName>
        <ecNumber evidence="5">4.1.3.36</ecNumber>
    </recommendedName>
</protein>
<dbReference type="CDD" id="cd00387">
    <property type="entry name" value="Ribosomal_L7_L12"/>
    <property type="match status" value="1"/>
</dbReference>
<dbReference type="GO" id="GO:0009234">
    <property type="term" value="P:menaquinone biosynthetic process"/>
    <property type="evidence" value="ECO:0007669"/>
    <property type="project" value="InterPro"/>
</dbReference>
<dbReference type="PANTHER" id="PTHR36034">
    <property type="entry name" value="EXPRESSED PROTEIN"/>
    <property type="match status" value="1"/>
</dbReference>
<evidence type="ECO:0000256" key="6">
    <source>
        <dbReference type="RuleBase" id="RU003707"/>
    </source>
</evidence>
<dbReference type="NCBIfam" id="TIGR01929">
    <property type="entry name" value="menB"/>
    <property type="match status" value="1"/>
</dbReference>